<dbReference type="PRINTS" id="PR00080">
    <property type="entry name" value="SDRFAMILY"/>
</dbReference>
<evidence type="ECO:0000256" key="2">
    <source>
        <dbReference type="ARBA" id="ARBA00022857"/>
    </source>
</evidence>
<evidence type="ECO:0000259" key="4">
    <source>
        <dbReference type="SMART" id="SM00822"/>
    </source>
</evidence>
<dbReference type="FunFam" id="3.40.50.720:FF:000374">
    <property type="entry name" value="3-oxoacyl-(Acyl-carrier-protein) reductase"/>
    <property type="match status" value="1"/>
</dbReference>
<dbReference type="STRING" id="1403190.A0A0F0I542"/>
<comment type="similarity">
    <text evidence="1">Belongs to the short-chain dehydrogenases/reductases (SDR) family.</text>
</comment>
<dbReference type="PRINTS" id="PR00081">
    <property type="entry name" value="GDHRDH"/>
</dbReference>
<evidence type="ECO:0000313" key="6">
    <source>
        <dbReference type="Proteomes" id="UP000033540"/>
    </source>
</evidence>
<dbReference type="AlphaFoldDB" id="A0A0F0I542"/>
<dbReference type="InterPro" id="IPR057326">
    <property type="entry name" value="KR_dom"/>
</dbReference>
<feature type="domain" description="Ketoreductase" evidence="4">
    <location>
        <begin position="6"/>
        <end position="189"/>
    </location>
</feature>
<accession>A0A0F0I542</accession>
<evidence type="ECO:0000256" key="1">
    <source>
        <dbReference type="ARBA" id="ARBA00006484"/>
    </source>
</evidence>
<dbReference type="PROSITE" id="PS00061">
    <property type="entry name" value="ADH_SHORT"/>
    <property type="match status" value="1"/>
</dbReference>
<dbReference type="GO" id="GO:0016491">
    <property type="term" value="F:oxidoreductase activity"/>
    <property type="evidence" value="ECO:0007669"/>
    <property type="project" value="UniProtKB-KW"/>
</dbReference>
<protein>
    <submittedName>
        <fullName evidence="5">Enoyl-Acyl carrier protein reductase</fullName>
    </submittedName>
</protein>
<dbReference type="PANTHER" id="PTHR43639:SF1">
    <property type="entry name" value="SHORT-CHAIN DEHYDROGENASE_REDUCTASE FAMILY PROTEIN"/>
    <property type="match status" value="1"/>
</dbReference>
<sequence>MSLKGKVALVTGGARGIGAGIVRALSEQGAKVAFNYVSPSSRTAAESLIESLRNDGHEAFGIQADLADTKAPATLVSAVLSAFQTTQIDILVNNAGAGDNRPLEEVTLESYTKLMDINVRAVVFMTQAVLPYIPRGGRIINLSSISARGGYPTQSVYAATKAAVEGLTRVWATELGHKYGVTVNAVNPGPVDTDMYQAAGPVHLARMEEQNKKVPAGQRCGTTQDIADIITFLAEERSRWVTGDVICANGGMLYT</sequence>
<name>A0A0F0I542_ASPPU</name>
<dbReference type="Pfam" id="PF13561">
    <property type="entry name" value="adh_short_C2"/>
    <property type="match status" value="1"/>
</dbReference>
<keyword evidence="2" id="KW-0521">NADP</keyword>
<dbReference type="InterPro" id="IPR002347">
    <property type="entry name" value="SDR_fam"/>
</dbReference>
<dbReference type="OrthoDB" id="47007at2759"/>
<evidence type="ECO:0000256" key="3">
    <source>
        <dbReference type="ARBA" id="ARBA00023002"/>
    </source>
</evidence>
<dbReference type="Gene3D" id="3.40.50.720">
    <property type="entry name" value="NAD(P)-binding Rossmann-like Domain"/>
    <property type="match status" value="1"/>
</dbReference>
<comment type="caution">
    <text evidence="5">The sequence shown here is derived from an EMBL/GenBank/DDBJ whole genome shotgun (WGS) entry which is preliminary data.</text>
</comment>
<dbReference type="InterPro" id="IPR020904">
    <property type="entry name" value="Sc_DH/Rdtase_CS"/>
</dbReference>
<proteinExistence type="inferred from homology"/>
<organism evidence="5 6">
    <name type="scientific">Aspergillus parasiticus (strain ATCC 56775 / NRRL 5862 / SRRC 143 / SU-1)</name>
    <dbReference type="NCBI Taxonomy" id="1403190"/>
    <lineage>
        <taxon>Eukaryota</taxon>
        <taxon>Fungi</taxon>
        <taxon>Dikarya</taxon>
        <taxon>Ascomycota</taxon>
        <taxon>Pezizomycotina</taxon>
        <taxon>Eurotiomycetes</taxon>
        <taxon>Eurotiomycetidae</taxon>
        <taxon>Eurotiales</taxon>
        <taxon>Aspergillaceae</taxon>
        <taxon>Aspergillus</taxon>
        <taxon>Aspergillus subgen. Circumdati</taxon>
    </lineage>
</organism>
<gene>
    <name evidence="5" type="ORF">P875_00095581</name>
</gene>
<dbReference type="SUPFAM" id="SSF51735">
    <property type="entry name" value="NAD(P)-binding Rossmann-fold domains"/>
    <property type="match status" value="1"/>
</dbReference>
<keyword evidence="3" id="KW-0560">Oxidoreductase</keyword>
<dbReference type="EMBL" id="JZEE01000627">
    <property type="protein sequence ID" value="KJK62296.1"/>
    <property type="molecule type" value="Genomic_DNA"/>
</dbReference>
<dbReference type="InterPro" id="IPR036291">
    <property type="entry name" value="NAD(P)-bd_dom_sf"/>
</dbReference>
<dbReference type="GO" id="GO:0044550">
    <property type="term" value="P:secondary metabolite biosynthetic process"/>
    <property type="evidence" value="ECO:0007669"/>
    <property type="project" value="UniProtKB-ARBA"/>
</dbReference>
<dbReference type="PANTHER" id="PTHR43639">
    <property type="entry name" value="OXIDOREDUCTASE, SHORT-CHAIN DEHYDROGENASE/REDUCTASE FAMILY (AFU_ORTHOLOGUE AFUA_5G02870)"/>
    <property type="match status" value="1"/>
</dbReference>
<dbReference type="Proteomes" id="UP000033540">
    <property type="component" value="Unassembled WGS sequence"/>
</dbReference>
<dbReference type="SMART" id="SM00822">
    <property type="entry name" value="PKS_KR"/>
    <property type="match status" value="1"/>
</dbReference>
<reference evidence="5 6" key="1">
    <citation type="submission" date="2015-02" db="EMBL/GenBank/DDBJ databases">
        <title>Draft genome sequence of Aspergillus parasiticus SU-1.</title>
        <authorList>
            <person name="Yu J."/>
            <person name="Fedorova N."/>
            <person name="Yin Y."/>
            <person name="Losada L."/>
            <person name="Zafar N."/>
            <person name="Taujale R."/>
            <person name="Ehrlich K.C."/>
            <person name="Bhatnagar D."/>
            <person name="Cleveland T.E."/>
            <person name="Bennett J.W."/>
            <person name="Nierman W.C."/>
        </authorList>
    </citation>
    <scope>NUCLEOTIDE SEQUENCE [LARGE SCALE GENOMIC DNA]</scope>
    <source>
        <strain evidence="6">ATCC 56775 / NRRL 5862 / SRRC 143 / SU-1</strain>
    </source>
</reference>
<evidence type="ECO:0000313" key="5">
    <source>
        <dbReference type="EMBL" id="KJK62296.1"/>
    </source>
</evidence>